<sequence length="94" mass="9945">MAFLSKLSLVFFLLICCACAPSLEARKLLTMENKKVPSLEDSLLLSALPTGTIPPPSSPGGKGHSMVINGRVFVLPLPHLDRVLQSVPSPGVGH</sequence>
<comment type="caution">
    <text evidence="1">The sequence shown here is derived from an EMBL/GenBank/DDBJ whole genome shotgun (WGS) entry which is preliminary data.</text>
</comment>
<evidence type="ECO:0000313" key="1">
    <source>
        <dbReference type="EMBL" id="KAI8010625.1"/>
    </source>
</evidence>
<dbReference type="Proteomes" id="UP001060215">
    <property type="component" value="Chromosome 5"/>
</dbReference>
<keyword evidence="2" id="KW-1185">Reference proteome</keyword>
<evidence type="ECO:0000313" key="2">
    <source>
        <dbReference type="Proteomes" id="UP001060215"/>
    </source>
</evidence>
<name>A0ACC0HBN9_9ERIC</name>
<protein>
    <submittedName>
        <fullName evidence="1">Precursor of CEP14</fullName>
    </submittedName>
</protein>
<dbReference type="EMBL" id="CM045762">
    <property type="protein sequence ID" value="KAI8010625.1"/>
    <property type="molecule type" value="Genomic_DNA"/>
</dbReference>
<organism evidence="1 2">
    <name type="scientific">Camellia lanceoleosa</name>
    <dbReference type="NCBI Taxonomy" id="1840588"/>
    <lineage>
        <taxon>Eukaryota</taxon>
        <taxon>Viridiplantae</taxon>
        <taxon>Streptophyta</taxon>
        <taxon>Embryophyta</taxon>
        <taxon>Tracheophyta</taxon>
        <taxon>Spermatophyta</taxon>
        <taxon>Magnoliopsida</taxon>
        <taxon>eudicotyledons</taxon>
        <taxon>Gunneridae</taxon>
        <taxon>Pentapetalae</taxon>
        <taxon>asterids</taxon>
        <taxon>Ericales</taxon>
        <taxon>Theaceae</taxon>
        <taxon>Camellia</taxon>
    </lineage>
</organism>
<gene>
    <name evidence="1" type="ORF">LOK49_LG06G00850</name>
</gene>
<reference evidence="1 2" key="1">
    <citation type="journal article" date="2022" name="Plant J.">
        <title>Chromosome-level genome of Camellia lanceoleosa provides a valuable resource for understanding genome evolution and self-incompatibility.</title>
        <authorList>
            <person name="Gong W."/>
            <person name="Xiao S."/>
            <person name="Wang L."/>
            <person name="Liao Z."/>
            <person name="Chang Y."/>
            <person name="Mo W."/>
            <person name="Hu G."/>
            <person name="Li W."/>
            <person name="Zhao G."/>
            <person name="Zhu H."/>
            <person name="Hu X."/>
            <person name="Ji K."/>
            <person name="Xiang X."/>
            <person name="Song Q."/>
            <person name="Yuan D."/>
            <person name="Jin S."/>
            <person name="Zhang L."/>
        </authorList>
    </citation>
    <scope>NUCLEOTIDE SEQUENCE [LARGE SCALE GENOMIC DNA]</scope>
    <source>
        <strain evidence="1">SQ_2022a</strain>
    </source>
</reference>
<proteinExistence type="predicted"/>
<accession>A0ACC0HBN9</accession>